<evidence type="ECO:0000259" key="2">
    <source>
        <dbReference type="Pfam" id="PF00582"/>
    </source>
</evidence>
<comment type="caution">
    <text evidence="3">The sequence shown here is derived from an EMBL/GenBank/DDBJ whole genome shotgun (WGS) entry which is preliminary data.</text>
</comment>
<dbReference type="SUPFAM" id="SSF52402">
    <property type="entry name" value="Adenine nucleotide alpha hydrolases-like"/>
    <property type="match status" value="1"/>
</dbReference>
<dbReference type="InterPro" id="IPR014729">
    <property type="entry name" value="Rossmann-like_a/b/a_fold"/>
</dbReference>
<protein>
    <submittedName>
        <fullName evidence="3">Universal stress protein</fullName>
    </submittedName>
</protein>
<dbReference type="InterPro" id="IPR006015">
    <property type="entry name" value="Universal_stress_UspA"/>
</dbReference>
<name>A0ABT5KR55_9BURK</name>
<dbReference type="EMBL" id="JAQQXS010000007">
    <property type="protein sequence ID" value="MDC8785402.1"/>
    <property type="molecule type" value="Genomic_DNA"/>
</dbReference>
<evidence type="ECO:0000313" key="3">
    <source>
        <dbReference type="EMBL" id="MDC8785402.1"/>
    </source>
</evidence>
<dbReference type="Gene3D" id="3.40.50.620">
    <property type="entry name" value="HUPs"/>
    <property type="match status" value="1"/>
</dbReference>
<feature type="domain" description="UspA" evidence="2">
    <location>
        <begin position="3"/>
        <end position="145"/>
    </location>
</feature>
<dbReference type="CDD" id="cd00293">
    <property type="entry name" value="USP-like"/>
    <property type="match status" value="1"/>
</dbReference>
<sequence>MFFHRILVPTDGSATAQRAALVAADMAKRYGAVLDIVSVIDPSPFLYFPDAGGEAMAYYMEASEAAARQGIEHAEDAARSAGVSFTSHVLREHGPAQSIVAHAGSSGCDLIVIGSHGRRGMDAVLLGSVAQKVLTLATVPVFVIK</sequence>
<dbReference type="PANTHER" id="PTHR46268">
    <property type="entry name" value="STRESS RESPONSE PROTEIN NHAX"/>
    <property type="match status" value="1"/>
</dbReference>
<organism evidence="3 4">
    <name type="scientific">Roseateles koreensis</name>
    <dbReference type="NCBI Taxonomy" id="2987526"/>
    <lineage>
        <taxon>Bacteria</taxon>
        <taxon>Pseudomonadati</taxon>
        <taxon>Pseudomonadota</taxon>
        <taxon>Betaproteobacteria</taxon>
        <taxon>Burkholderiales</taxon>
        <taxon>Sphaerotilaceae</taxon>
        <taxon>Roseateles</taxon>
    </lineage>
</organism>
<keyword evidence="4" id="KW-1185">Reference proteome</keyword>
<gene>
    <name evidence="3" type="ORF">PRZ01_09390</name>
</gene>
<dbReference type="Pfam" id="PF00582">
    <property type="entry name" value="Usp"/>
    <property type="match status" value="1"/>
</dbReference>
<dbReference type="PANTHER" id="PTHR46268:SF15">
    <property type="entry name" value="UNIVERSAL STRESS PROTEIN HP_0031"/>
    <property type="match status" value="1"/>
</dbReference>
<dbReference type="PRINTS" id="PR01438">
    <property type="entry name" value="UNVRSLSTRESS"/>
</dbReference>
<comment type="similarity">
    <text evidence="1">Belongs to the universal stress protein A family.</text>
</comment>
<dbReference type="RefSeq" id="WP_273596519.1">
    <property type="nucleotide sequence ID" value="NZ_JAQQXS010000007.1"/>
</dbReference>
<proteinExistence type="inferred from homology"/>
<evidence type="ECO:0000256" key="1">
    <source>
        <dbReference type="ARBA" id="ARBA00008791"/>
    </source>
</evidence>
<accession>A0ABT5KR55</accession>
<evidence type="ECO:0000313" key="4">
    <source>
        <dbReference type="Proteomes" id="UP001219862"/>
    </source>
</evidence>
<reference evidence="3 4" key="1">
    <citation type="submission" date="2022-10" db="EMBL/GenBank/DDBJ databases">
        <title>paucibacter sp. hw8 Genome sequencing.</title>
        <authorList>
            <person name="Park S."/>
        </authorList>
    </citation>
    <scope>NUCLEOTIDE SEQUENCE [LARGE SCALE GENOMIC DNA]</scope>
    <source>
        <strain evidence="4">hw8</strain>
    </source>
</reference>
<dbReference type="InterPro" id="IPR006016">
    <property type="entry name" value="UspA"/>
</dbReference>
<dbReference type="Proteomes" id="UP001219862">
    <property type="component" value="Unassembled WGS sequence"/>
</dbReference>